<sequence length="236" mass="26175">MFPGGGCIWNDIIDKDLDAQVERTKHRPLPDGRITIPQALVFLSVHIIALFTLSHYLNDVAWKLAFATVVPLTGLYPFMKRITYLPQVWLGITLNTPVLLASAIFTNSISRAAMVLAFGGWSWTMWYDSIYACQDKKDDVKAGVKSIVLFLQHYTRIALTLFATGLASSWYLCGLLSGSGLPYFVVSVLGGGMLLARDLFTVDLDNPKSCLVAFERNGFVIGPIVWLGFLLDYLMA</sequence>
<evidence type="ECO:0000256" key="3">
    <source>
        <dbReference type="ARBA" id="ARBA00005179"/>
    </source>
</evidence>
<dbReference type="InterPro" id="IPR000537">
    <property type="entry name" value="UbiA_prenyltransferase"/>
</dbReference>
<dbReference type="InterPro" id="IPR039653">
    <property type="entry name" value="Prenyltransferase"/>
</dbReference>
<keyword evidence="5" id="KW-0808">Transferase</keyword>
<keyword evidence="7 9" id="KW-1133">Transmembrane helix</keyword>
<dbReference type="Proteomes" id="UP000242287">
    <property type="component" value="Unassembled WGS sequence"/>
</dbReference>
<dbReference type="PANTHER" id="PTHR11048:SF28">
    <property type="entry name" value="4-HYDROXYBENZOATE POLYPRENYLTRANSFERASE, MITOCHONDRIAL"/>
    <property type="match status" value="1"/>
</dbReference>
<evidence type="ECO:0000256" key="2">
    <source>
        <dbReference type="ARBA" id="ARBA00004141"/>
    </source>
</evidence>
<accession>A0A2A9N9B0</accession>
<evidence type="ECO:0000256" key="9">
    <source>
        <dbReference type="SAM" id="Phobius"/>
    </source>
</evidence>
<dbReference type="Gene3D" id="1.10.357.140">
    <property type="entry name" value="UbiA prenyltransferase"/>
    <property type="match status" value="1"/>
</dbReference>
<feature type="transmembrane region" description="Helical" evidence="9">
    <location>
        <begin position="178"/>
        <end position="196"/>
    </location>
</feature>
<dbReference type="CDD" id="cd13959">
    <property type="entry name" value="PT_UbiA_COQ2"/>
    <property type="match status" value="1"/>
</dbReference>
<dbReference type="AlphaFoldDB" id="A0A2A9N9B0"/>
<dbReference type="Gene3D" id="1.20.120.1780">
    <property type="entry name" value="UbiA prenyltransferase"/>
    <property type="match status" value="1"/>
</dbReference>
<dbReference type="FunFam" id="1.20.120.1780:FF:000001">
    <property type="entry name" value="4-hydroxybenzoate octaprenyltransferase"/>
    <property type="match status" value="1"/>
</dbReference>
<protein>
    <submittedName>
        <fullName evidence="10">Uncharacterized protein</fullName>
    </submittedName>
</protein>
<feature type="transmembrane region" description="Helical" evidence="9">
    <location>
        <begin position="60"/>
        <end position="79"/>
    </location>
</feature>
<keyword evidence="6 9" id="KW-0812">Transmembrane</keyword>
<evidence type="ECO:0000256" key="7">
    <source>
        <dbReference type="ARBA" id="ARBA00022989"/>
    </source>
</evidence>
<evidence type="ECO:0000256" key="1">
    <source>
        <dbReference type="ARBA" id="ARBA00001946"/>
    </source>
</evidence>
<dbReference type="PANTHER" id="PTHR11048">
    <property type="entry name" value="PRENYLTRANSFERASES"/>
    <property type="match status" value="1"/>
</dbReference>
<evidence type="ECO:0000256" key="5">
    <source>
        <dbReference type="ARBA" id="ARBA00022679"/>
    </source>
</evidence>
<comment type="pathway">
    <text evidence="3">Secondary metabolite biosynthesis.</text>
</comment>
<evidence type="ECO:0000313" key="11">
    <source>
        <dbReference type="Proteomes" id="UP000242287"/>
    </source>
</evidence>
<organism evidence="10 11">
    <name type="scientific">Amanita thiersii Skay4041</name>
    <dbReference type="NCBI Taxonomy" id="703135"/>
    <lineage>
        <taxon>Eukaryota</taxon>
        <taxon>Fungi</taxon>
        <taxon>Dikarya</taxon>
        <taxon>Basidiomycota</taxon>
        <taxon>Agaricomycotina</taxon>
        <taxon>Agaricomycetes</taxon>
        <taxon>Agaricomycetidae</taxon>
        <taxon>Agaricales</taxon>
        <taxon>Pluteineae</taxon>
        <taxon>Amanitaceae</taxon>
        <taxon>Amanita</taxon>
    </lineage>
</organism>
<reference evidence="10 11" key="1">
    <citation type="submission" date="2014-02" db="EMBL/GenBank/DDBJ databases">
        <title>Transposable element dynamics among asymbiotic and ectomycorrhizal Amanita fungi.</title>
        <authorList>
            <consortium name="DOE Joint Genome Institute"/>
            <person name="Hess J."/>
            <person name="Skrede I."/>
            <person name="Wolfe B."/>
            <person name="LaButti K."/>
            <person name="Ohm R.A."/>
            <person name="Grigoriev I.V."/>
            <person name="Pringle A."/>
        </authorList>
    </citation>
    <scope>NUCLEOTIDE SEQUENCE [LARGE SCALE GENOMIC DNA]</scope>
    <source>
        <strain evidence="10 11">SKay4041</strain>
    </source>
</reference>
<feature type="transmembrane region" description="Helical" evidence="9">
    <location>
        <begin position="112"/>
        <end position="133"/>
    </location>
</feature>
<gene>
    <name evidence="10" type="ORF">AMATHDRAFT_77612</name>
</gene>
<dbReference type="GO" id="GO:0005743">
    <property type="term" value="C:mitochondrial inner membrane"/>
    <property type="evidence" value="ECO:0007669"/>
    <property type="project" value="TreeGrafter"/>
</dbReference>
<evidence type="ECO:0000256" key="6">
    <source>
        <dbReference type="ARBA" id="ARBA00022692"/>
    </source>
</evidence>
<evidence type="ECO:0000313" key="10">
    <source>
        <dbReference type="EMBL" id="PFH46558.1"/>
    </source>
</evidence>
<evidence type="ECO:0000256" key="8">
    <source>
        <dbReference type="ARBA" id="ARBA00023136"/>
    </source>
</evidence>
<name>A0A2A9N9B0_9AGAR</name>
<dbReference type="GO" id="GO:0006744">
    <property type="term" value="P:ubiquinone biosynthetic process"/>
    <property type="evidence" value="ECO:0007669"/>
    <property type="project" value="TreeGrafter"/>
</dbReference>
<dbReference type="FunFam" id="1.10.357.140:FF:000008">
    <property type="entry name" value="4-hydroxybenzoate octaprenyltransferase"/>
    <property type="match status" value="1"/>
</dbReference>
<comment type="cofactor">
    <cofactor evidence="1">
        <name>Mg(2+)</name>
        <dbReference type="ChEBI" id="CHEBI:18420"/>
    </cofactor>
</comment>
<comment type="similarity">
    <text evidence="4">Belongs to the UbiA prenyltransferase family.</text>
</comment>
<feature type="transmembrane region" description="Helical" evidence="9">
    <location>
        <begin position="88"/>
        <end position="106"/>
    </location>
</feature>
<dbReference type="InterPro" id="IPR044878">
    <property type="entry name" value="UbiA_sf"/>
</dbReference>
<dbReference type="EMBL" id="KZ302179">
    <property type="protein sequence ID" value="PFH46558.1"/>
    <property type="molecule type" value="Genomic_DNA"/>
</dbReference>
<dbReference type="InterPro" id="IPR030470">
    <property type="entry name" value="UbiA_prenylTrfase_CS"/>
</dbReference>
<proteinExistence type="inferred from homology"/>
<dbReference type="GO" id="GO:0016765">
    <property type="term" value="F:transferase activity, transferring alkyl or aryl (other than methyl) groups"/>
    <property type="evidence" value="ECO:0007669"/>
    <property type="project" value="InterPro"/>
</dbReference>
<feature type="transmembrane region" description="Helical" evidence="9">
    <location>
        <begin position="34"/>
        <end position="54"/>
    </location>
</feature>
<keyword evidence="11" id="KW-1185">Reference proteome</keyword>
<keyword evidence="8 9" id="KW-0472">Membrane</keyword>
<feature type="transmembrane region" description="Helical" evidence="9">
    <location>
        <begin position="154"/>
        <end position="172"/>
    </location>
</feature>
<comment type="subcellular location">
    <subcellularLocation>
        <location evidence="2">Membrane</location>
        <topology evidence="2">Multi-pass membrane protein</topology>
    </subcellularLocation>
</comment>
<evidence type="ECO:0000256" key="4">
    <source>
        <dbReference type="ARBA" id="ARBA00005985"/>
    </source>
</evidence>
<dbReference type="PROSITE" id="PS00943">
    <property type="entry name" value="UBIA"/>
    <property type="match status" value="1"/>
</dbReference>
<feature type="transmembrane region" description="Helical" evidence="9">
    <location>
        <begin position="217"/>
        <end position="235"/>
    </location>
</feature>
<dbReference type="Pfam" id="PF01040">
    <property type="entry name" value="UbiA"/>
    <property type="match status" value="1"/>
</dbReference>
<dbReference type="STRING" id="703135.A0A2A9N9B0"/>
<dbReference type="OrthoDB" id="18170at2759"/>